<dbReference type="GO" id="GO:0004519">
    <property type="term" value="F:endonuclease activity"/>
    <property type="evidence" value="ECO:0007669"/>
    <property type="project" value="UniProtKB-KW"/>
</dbReference>
<dbReference type="AlphaFoldDB" id="A0A017RXG5"/>
<keyword evidence="8" id="KW-1185">Reference proteome</keyword>
<keyword evidence="2 7" id="KW-0255">Endonuclease</keyword>
<accession>A0A017RXG5</accession>
<dbReference type="InterPro" id="IPR004601">
    <property type="entry name" value="UvdE"/>
</dbReference>
<dbReference type="InterPro" id="IPR036237">
    <property type="entry name" value="Xyl_isomerase-like_sf"/>
</dbReference>
<evidence type="ECO:0000313" key="7">
    <source>
        <dbReference type="EMBL" id="EYE89064.1"/>
    </source>
</evidence>
<evidence type="ECO:0000256" key="6">
    <source>
        <dbReference type="ARBA" id="ARBA00023204"/>
    </source>
</evidence>
<keyword evidence="1" id="KW-0540">Nuclease</keyword>
<dbReference type="Proteomes" id="UP000019681">
    <property type="component" value="Unassembled WGS sequence"/>
</dbReference>
<sequence length="310" mass="36596">MKINFGYVAISMKLKDASPNRTITLKSLSKIEKSLWKNKLREIAQKNIENTMRIIRYNSAYGIKLYRMTSKIVPLATHDELRDWNWQEELSKEFYELGLCIKENNIRVSTHPDHYTLLNSPKEEVLKSSIKDLDYHCKMFELMDLGYEAKMVIHVGGSYNNKSESIKRFYENYSNLDENIRKRIILENDDKIFNAQDVLKICKDLKIPMVLDVHHHICNQGNVKLEEIIGDIFDTWNGEIYVPKIHLSSPKSDRDIRSHHDFIDVKNFLDFINTIRFIKCDFDVMVEAKMKDIAVFKLMEDLYGIEYIKK</sequence>
<dbReference type="STRING" id="1403537.Q428_04510"/>
<comment type="caution">
    <text evidence="7">The sequence shown here is derived from an EMBL/GenBank/DDBJ whole genome shotgun (WGS) entry which is preliminary data.</text>
</comment>
<protein>
    <submittedName>
        <fullName evidence="7">UV damage repair endonuclease</fullName>
    </submittedName>
</protein>
<reference evidence="7 8" key="1">
    <citation type="journal article" date="2014" name="Genome Announc.">
        <title>Draft Genome Sequence of Fervidicella metallireducens Strain AeBT, an Iron-Reducing Thermoanaerobe from the Great Artesian Basin.</title>
        <authorList>
            <person name="Patel B.K."/>
        </authorList>
    </citation>
    <scope>NUCLEOTIDE SEQUENCE [LARGE SCALE GENOMIC DNA]</scope>
    <source>
        <strain evidence="7 8">AeB</strain>
    </source>
</reference>
<dbReference type="PANTHER" id="PTHR31290">
    <property type="entry name" value="UV-DAMAGE ENDONUCLEASE"/>
    <property type="match status" value="1"/>
</dbReference>
<keyword evidence="5" id="KW-0378">Hydrolase</keyword>
<dbReference type="SUPFAM" id="SSF51658">
    <property type="entry name" value="Xylose isomerase-like"/>
    <property type="match status" value="1"/>
</dbReference>
<evidence type="ECO:0000313" key="8">
    <source>
        <dbReference type="Proteomes" id="UP000019681"/>
    </source>
</evidence>
<organism evidence="7 8">
    <name type="scientific">Fervidicella metallireducens AeB</name>
    <dbReference type="NCBI Taxonomy" id="1403537"/>
    <lineage>
        <taxon>Bacteria</taxon>
        <taxon>Bacillati</taxon>
        <taxon>Bacillota</taxon>
        <taxon>Clostridia</taxon>
        <taxon>Eubacteriales</taxon>
        <taxon>Clostridiaceae</taxon>
        <taxon>Fervidicella</taxon>
    </lineage>
</organism>
<dbReference type="RefSeq" id="WP_035378550.1">
    <property type="nucleotide sequence ID" value="NZ_AZQP01000009.1"/>
</dbReference>
<dbReference type="NCBIfam" id="TIGR00629">
    <property type="entry name" value="uvde"/>
    <property type="match status" value="1"/>
</dbReference>
<evidence type="ECO:0000256" key="3">
    <source>
        <dbReference type="ARBA" id="ARBA00022763"/>
    </source>
</evidence>
<dbReference type="GO" id="GO:0016787">
    <property type="term" value="F:hydrolase activity"/>
    <property type="evidence" value="ECO:0007669"/>
    <property type="project" value="UniProtKB-KW"/>
</dbReference>
<dbReference type="OrthoDB" id="9782576at2"/>
<keyword evidence="3" id="KW-0227">DNA damage</keyword>
<evidence type="ECO:0000256" key="4">
    <source>
        <dbReference type="ARBA" id="ARBA00022769"/>
    </source>
</evidence>
<dbReference type="Pfam" id="PF03851">
    <property type="entry name" value="UvdE"/>
    <property type="match status" value="1"/>
</dbReference>
<dbReference type="PANTHER" id="PTHR31290:SF5">
    <property type="entry name" value="UV-DAMAGE ENDONUCLEASE"/>
    <property type="match status" value="1"/>
</dbReference>
<keyword evidence="6" id="KW-0234">DNA repair</keyword>
<proteinExistence type="predicted"/>
<evidence type="ECO:0000256" key="2">
    <source>
        <dbReference type="ARBA" id="ARBA00022759"/>
    </source>
</evidence>
<keyword evidence="4" id="KW-0228">DNA excision</keyword>
<gene>
    <name evidence="7" type="ORF">Q428_04510</name>
</gene>
<evidence type="ECO:0000256" key="1">
    <source>
        <dbReference type="ARBA" id="ARBA00022722"/>
    </source>
</evidence>
<dbReference type="Gene3D" id="3.20.20.150">
    <property type="entry name" value="Divalent-metal-dependent TIM barrel enzymes"/>
    <property type="match status" value="1"/>
</dbReference>
<name>A0A017RXG5_9CLOT</name>
<dbReference type="GO" id="GO:0009411">
    <property type="term" value="P:response to UV"/>
    <property type="evidence" value="ECO:0007669"/>
    <property type="project" value="InterPro"/>
</dbReference>
<dbReference type="EMBL" id="AZQP01000009">
    <property type="protein sequence ID" value="EYE89064.1"/>
    <property type="molecule type" value="Genomic_DNA"/>
</dbReference>
<dbReference type="GO" id="GO:0006289">
    <property type="term" value="P:nucleotide-excision repair"/>
    <property type="evidence" value="ECO:0007669"/>
    <property type="project" value="InterPro"/>
</dbReference>
<evidence type="ECO:0000256" key="5">
    <source>
        <dbReference type="ARBA" id="ARBA00022801"/>
    </source>
</evidence>